<dbReference type="Proteomes" id="UP000094527">
    <property type="component" value="Unassembled WGS sequence"/>
</dbReference>
<feature type="compositionally biased region" description="Basic and acidic residues" evidence="1">
    <location>
        <begin position="58"/>
        <end position="88"/>
    </location>
</feature>
<protein>
    <submittedName>
        <fullName evidence="3">OTU domain-containing protein 6B</fullName>
    </submittedName>
</protein>
<evidence type="ECO:0000256" key="1">
    <source>
        <dbReference type="SAM" id="MobiDB-lite"/>
    </source>
</evidence>
<dbReference type="GO" id="GO:0016579">
    <property type="term" value="P:protein deubiquitination"/>
    <property type="evidence" value="ECO:0007669"/>
    <property type="project" value="TreeGrafter"/>
</dbReference>
<feature type="compositionally biased region" description="Basic and acidic residues" evidence="1">
    <location>
        <begin position="130"/>
        <end position="144"/>
    </location>
</feature>
<dbReference type="InterPro" id="IPR050704">
    <property type="entry name" value="Peptidase_C85-like"/>
</dbReference>
<comment type="caution">
    <text evidence="3">The sequence shown here is derived from an EMBL/GenBank/DDBJ whole genome shotgun (WGS) entry which is preliminary data.</text>
</comment>
<evidence type="ECO:0000259" key="2">
    <source>
        <dbReference type="PROSITE" id="PS50802"/>
    </source>
</evidence>
<dbReference type="PANTHER" id="PTHR12419">
    <property type="entry name" value="OTU DOMAIN CONTAINING PROTEIN"/>
    <property type="match status" value="1"/>
</dbReference>
<dbReference type="Gene3D" id="3.90.70.80">
    <property type="match status" value="1"/>
</dbReference>
<accession>A0A1D2N9B8</accession>
<feature type="compositionally biased region" description="Polar residues" evidence="1">
    <location>
        <begin position="93"/>
        <end position="103"/>
    </location>
</feature>
<dbReference type="AlphaFoldDB" id="A0A1D2N9B8"/>
<proteinExistence type="predicted"/>
<gene>
    <name evidence="3" type="ORF">Ocin01_04841</name>
</gene>
<dbReference type="OMA" id="YELGAHY"/>
<evidence type="ECO:0000313" key="4">
    <source>
        <dbReference type="Proteomes" id="UP000094527"/>
    </source>
</evidence>
<dbReference type="SUPFAM" id="SSF54001">
    <property type="entry name" value="Cysteine proteinases"/>
    <property type="match status" value="1"/>
</dbReference>
<dbReference type="Pfam" id="PF02338">
    <property type="entry name" value="OTU"/>
    <property type="match status" value="1"/>
</dbReference>
<dbReference type="EMBL" id="LJIJ01000137">
    <property type="protein sequence ID" value="ODN01827.1"/>
    <property type="molecule type" value="Genomic_DNA"/>
</dbReference>
<feature type="domain" description="OTU" evidence="2">
    <location>
        <begin position="171"/>
        <end position="304"/>
    </location>
</feature>
<organism evidence="3 4">
    <name type="scientific">Orchesella cincta</name>
    <name type="common">Springtail</name>
    <name type="synonym">Podura cincta</name>
    <dbReference type="NCBI Taxonomy" id="48709"/>
    <lineage>
        <taxon>Eukaryota</taxon>
        <taxon>Metazoa</taxon>
        <taxon>Ecdysozoa</taxon>
        <taxon>Arthropoda</taxon>
        <taxon>Hexapoda</taxon>
        <taxon>Collembola</taxon>
        <taxon>Entomobryomorpha</taxon>
        <taxon>Entomobryoidea</taxon>
        <taxon>Orchesellidae</taxon>
        <taxon>Orchesellinae</taxon>
        <taxon>Orchesella</taxon>
    </lineage>
</organism>
<name>A0A1D2N9B8_ORCCI</name>
<dbReference type="InterPro" id="IPR038765">
    <property type="entry name" value="Papain-like_cys_pep_sf"/>
</dbReference>
<dbReference type="GO" id="GO:0004843">
    <property type="term" value="F:cysteine-type deubiquitinase activity"/>
    <property type="evidence" value="ECO:0007669"/>
    <property type="project" value="TreeGrafter"/>
</dbReference>
<dbReference type="STRING" id="48709.A0A1D2N9B8"/>
<sequence length="307" mass="35185">MGDNLDDDCDFVNVPAETPLSPEEAIIRRHRREKKELQGKIQSMKKNVSKSDKKKKKELADEIAKMEADLEERHKVELDTFRPKRIELPGDTLPSTTEETQSECGDRDDDTKSEAPGTPKMSKARRRREKKEAEERERRKKVDAETDELSESSVRTQEERLLEEILKDLKLEVVDIPSDGHCLYKAVSDQIGRIGENWDVNKLRVETASFLRKNQDEFIHFMEEEYATSNGFEKYCSDLESTAAWGGQIEVRALSQVLGRPIKVIQADGPPLTFGEEFKKPALTLTFHRHKFQLGAHYNSAVPKVDT</sequence>
<dbReference type="InterPro" id="IPR003323">
    <property type="entry name" value="OTU_dom"/>
</dbReference>
<feature type="region of interest" description="Disordered" evidence="1">
    <location>
        <begin position="32"/>
        <end position="157"/>
    </location>
</feature>
<dbReference type="CDD" id="cd22748">
    <property type="entry name" value="OTU_OTUD6-like"/>
    <property type="match status" value="1"/>
</dbReference>
<dbReference type="PROSITE" id="PS50802">
    <property type="entry name" value="OTU"/>
    <property type="match status" value="1"/>
</dbReference>
<reference evidence="3 4" key="1">
    <citation type="journal article" date="2016" name="Genome Biol. Evol.">
        <title>Gene Family Evolution Reflects Adaptation to Soil Environmental Stressors in the Genome of the Collembolan Orchesella cincta.</title>
        <authorList>
            <person name="Faddeeva-Vakhrusheva A."/>
            <person name="Derks M.F."/>
            <person name="Anvar S.Y."/>
            <person name="Agamennone V."/>
            <person name="Suring W."/>
            <person name="Smit S."/>
            <person name="van Straalen N.M."/>
            <person name="Roelofs D."/>
        </authorList>
    </citation>
    <scope>NUCLEOTIDE SEQUENCE [LARGE SCALE GENOMIC DNA]</scope>
    <source>
        <tissue evidence="3">Mixed pool</tissue>
    </source>
</reference>
<dbReference type="PANTHER" id="PTHR12419:SF10">
    <property type="entry name" value="DEUBIQUITINASE OTUD6B"/>
    <property type="match status" value="1"/>
</dbReference>
<keyword evidence="4" id="KW-1185">Reference proteome</keyword>
<evidence type="ECO:0000313" key="3">
    <source>
        <dbReference type="EMBL" id="ODN01827.1"/>
    </source>
</evidence>